<dbReference type="EMBL" id="JAUEPS010000001">
    <property type="protein sequence ID" value="KAK0469035.1"/>
    <property type="molecule type" value="Genomic_DNA"/>
</dbReference>
<evidence type="ECO:0000256" key="1">
    <source>
        <dbReference type="SAM" id="MobiDB-lite"/>
    </source>
</evidence>
<comment type="caution">
    <text evidence="2">The sequence shown here is derived from an EMBL/GenBank/DDBJ whole genome shotgun (WGS) entry which is preliminary data.</text>
</comment>
<proteinExistence type="predicted"/>
<name>A0AA39U803_ARMTA</name>
<sequence>MICLVSVAVKGKSGSACGYDGTTKRCAGLSTAGANPLARTTAECKAITSQQNSQHASAATAQANVDAAWNSMKAHVFGGAKKATAGTHLTKEWLEKNPKVKLQSNPKTGISVTVDGKSSKNSNPKTLWNNNRESGHQYTETDVERMCKAAISLVLAKLKTDTLPKSHTTQSFSVLAFGSTNICVSVQGDTSCFPMSNQIANAEAGQECDSR</sequence>
<dbReference type="Proteomes" id="UP001175211">
    <property type="component" value="Unassembled WGS sequence"/>
</dbReference>
<dbReference type="GeneID" id="85354279"/>
<gene>
    <name evidence="2" type="ORF">EV420DRAFT_1492091</name>
</gene>
<keyword evidence="3" id="KW-1185">Reference proteome</keyword>
<feature type="compositionally biased region" description="Polar residues" evidence="1">
    <location>
        <begin position="119"/>
        <end position="139"/>
    </location>
</feature>
<dbReference type="AlphaFoldDB" id="A0AA39U803"/>
<feature type="compositionally biased region" description="Polar residues" evidence="1">
    <location>
        <begin position="102"/>
        <end position="111"/>
    </location>
</feature>
<evidence type="ECO:0000313" key="2">
    <source>
        <dbReference type="EMBL" id="KAK0469035.1"/>
    </source>
</evidence>
<dbReference type="RefSeq" id="XP_060338828.1">
    <property type="nucleotide sequence ID" value="XM_060470731.1"/>
</dbReference>
<accession>A0AA39U803</accession>
<evidence type="ECO:0000313" key="3">
    <source>
        <dbReference type="Proteomes" id="UP001175211"/>
    </source>
</evidence>
<organism evidence="2 3">
    <name type="scientific">Armillaria tabescens</name>
    <name type="common">Ringless honey mushroom</name>
    <name type="synonym">Agaricus tabescens</name>
    <dbReference type="NCBI Taxonomy" id="1929756"/>
    <lineage>
        <taxon>Eukaryota</taxon>
        <taxon>Fungi</taxon>
        <taxon>Dikarya</taxon>
        <taxon>Basidiomycota</taxon>
        <taxon>Agaricomycotina</taxon>
        <taxon>Agaricomycetes</taxon>
        <taxon>Agaricomycetidae</taxon>
        <taxon>Agaricales</taxon>
        <taxon>Marasmiineae</taxon>
        <taxon>Physalacriaceae</taxon>
        <taxon>Desarmillaria</taxon>
    </lineage>
</organism>
<protein>
    <submittedName>
        <fullName evidence="2">Uncharacterized protein</fullName>
    </submittedName>
</protein>
<feature type="region of interest" description="Disordered" evidence="1">
    <location>
        <begin position="94"/>
        <end position="139"/>
    </location>
</feature>
<reference evidence="2" key="1">
    <citation type="submission" date="2023-06" db="EMBL/GenBank/DDBJ databases">
        <authorList>
            <consortium name="Lawrence Berkeley National Laboratory"/>
            <person name="Ahrendt S."/>
            <person name="Sahu N."/>
            <person name="Indic B."/>
            <person name="Wong-Bajracharya J."/>
            <person name="Merenyi Z."/>
            <person name="Ke H.-M."/>
            <person name="Monk M."/>
            <person name="Kocsube S."/>
            <person name="Drula E."/>
            <person name="Lipzen A."/>
            <person name="Balint B."/>
            <person name="Henrissat B."/>
            <person name="Andreopoulos B."/>
            <person name="Martin F.M."/>
            <person name="Harder C.B."/>
            <person name="Rigling D."/>
            <person name="Ford K.L."/>
            <person name="Foster G.D."/>
            <person name="Pangilinan J."/>
            <person name="Papanicolaou A."/>
            <person name="Barry K."/>
            <person name="LaButti K."/>
            <person name="Viragh M."/>
            <person name="Koriabine M."/>
            <person name="Yan M."/>
            <person name="Riley R."/>
            <person name="Champramary S."/>
            <person name="Plett K.L."/>
            <person name="Tsai I.J."/>
            <person name="Slot J."/>
            <person name="Sipos G."/>
            <person name="Plett J."/>
            <person name="Nagy L.G."/>
            <person name="Grigoriev I.V."/>
        </authorList>
    </citation>
    <scope>NUCLEOTIDE SEQUENCE</scope>
    <source>
        <strain evidence="2">CCBAS 213</strain>
    </source>
</reference>